<dbReference type="InterPro" id="IPR016195">
    <property type="entry name" value="Pol/histidinol_Pase-like"/>
</dbReference>
<evidence type="ECO:0000313" key="1">
    <source>
        <dbReference type="EMBL" id="SVE03031.1"/>
    </source>
</evidence>
<dbReference type="Gene3D" id="3.20.20.140">
    <property type="entry name" value="Metal-dependent hydrolases"/>
    <property type="match status" value="1"/>
</dbReference>
<dbReference type="SUPFAM" id="SSF89550">
    <property type="entry name" value="PHP domain-like"/>
    <property type="match status" value="1"/>
</dbReference>
<proteinExistence type="predicted"/>
<dbReference type="InterPro" id="IPR022028">
    <property type="entry name" value="DUF3604"/>
</dbReference>
<feature type="non-terminal residue" evidence="1">
    <location>
        <position position="248"/>
    </location>
</feature>
<accession>A0A383A5Z6</accession>
<gene>
    <name evidence="1" type="ORF">METZ01_LOCUS455885</name>
</gene>
<name>A0A383A5Z6_9ZZZZ</name>
<organism evidence="1">
    <name type="scientific">marine metagenome</name>
    <dbReference type="NCBI Taxonomy" id="408172"/>
    <lineage>
        <taxon>unclassified sequences</taxon>
        <taxon>metagenomes</taxon>
        <taxon>ecological metagenomes</taxon>
    </lineage>
</organism>
<dbReference type="AlphaFoldDB" id="A0A383A5Z6"/>
<sequence length="248" mass="27403">MTDYRLLWGDIHNHNELGYAQGSLARSYEIARSHLDFYAFTPHGIHADGGVLEGYPVVREGWDEIAAAARVHNEPDVFTTFLAYEWHSTQWGHVHIVHREDVGEMVSAPTLEALQAHYRGQAVMLVPHHTAYHQGVDWGRFDRALSPLVEIFSEHGCSERDVGPYPMLVHSGGPGAHTFTAQHGLALGKRFGFTAGTDNHDGYPGGYGLGLTGVWATANTREALWEAFQARRTTAVTGDRIDIEFSAG</sequence>
<reference evidence="1" key="1">
    <citation type="submission" date="2018-05" db="EMBL/GenBank/DDBJ databases">
        <authorList>
            <person name="Lanie J.A."/>
            <person name="Ng W.-L."/>
            <person name="Kazmierczak K.M."/>
            <person name="Andrzejewski T.M."/>
            <person name="Davidsen T.M."/>
            <person name="Wayne K.J."/>
            <person name="Tettelin H."/>
            <person name="Glass J.I."/>
            <person name="Rusch D."/>
            <person name="Podicherti R."/>
            <person name="Tsui H.-C.T."/>
            <person name="Winkler M.E."/>
        </authorList>
    </citation>
    <scope>NUCLEOTIDE SEQUENCE</scope>
</reference>
<dbReference type="EMBL" id="UINC01189374">
    <property type="protein sequence ID" value="SVE03031.1"/>
    <property type="molecule type" value="Genomic_DNA"/>
</dbReference>
<evidence type="ECO:0008006" key="2">
    <source>
        <dbReference type="Google" id="ProtNLM"/>
    </source>
</evidence>
<protein>
    <recommendedName>
        <fullName evidence="2">DUF3604 domain-containing protein</fullName>
    </recommendedName>
</protein>
<dbReference type="Pfam" id="PF12228">
    <property type="entry name" value="DUF3604"/>
    <property type="match status" value="2"/>
</dbReference>